<dbReference type="AlphaFoldDB" id="A0ABD2UMP7"/>
<protein>
    <submittedName>
        <fullName evidence="2">Uncharacterized protein</fullName>
    </submittedName>
</protein>
<evidence type="ECO:0000313" key="3">
    <source>
        <dbReference type="Proteomes" id="UP001627284"/>
    </source>
</evidence>
<comment type="caution">
    <text evidence="2">The sequence shown here is derived from an EMBL/GenBank/DDBJ whole genome shotgun (WGS) entry which is preliminary data.</text>
</comment>
<gene>
    <name evidence="2" type="ORF">AABB24_007011</name>
</gene>
<proteinExistence type="predicted"/>
<sequence length="122" mass="13832">MNTNNKPEKTSKDSIKPKFSLSDSNLLYVLPNSNNFLLIFSSLFSNDSQTQKYFELKKKIPPSKDNKIYIYSRRTRADLGGKGTKNSGSRPIPNSKLQTLSPLWTNTLFSENSTHSERGRAN</sequence>
<reference evidence="2 3" key="1">
    <citation type="submission" date="2024-05" db="EMBL/GenBank/DDBJ databases">
        <title>De novo assembly of an allotetraploid wild potato.</title>
        <authorList>
            <person name="Hosaka A.J."/>
        </authorList>
    </citation>
    <scope>NUCLEOTIDE SEQUENCE [LARGE SCALE GENOMIC DNA]</scope>
    <source>
        <tissue evidence="2">Young leaves</tissue>
    </source>
</reference>
<dbReference type="Proteomes" id="UP001627284">
    <property type="component" value="Unassembled WGS sequence"/>
</dbReference>
<organism evidence="2 3">
    <name type="scientific">Solanum stoloniferum</name>
    <dbReference type="NCBI Taxonomy" id="62892"/>
    <lineage>
        <taxon>Eukaryota</taxon>
        <taxon>Viridiplantae</taxon>
        <taxon>Streptophyta</taxon>
        <taxon>Embryophyta</taxon>
        <taxon>Tracheophyta</taxon>
        <taxon>Spermatophyta</taxon>
        <taxon>Magnoliopsida</taxon>
        <taxon>eudicotyledons</taxon>
        <taxon>Gunneridae</taxon>
        <taxon>Pentapetalae</taxon>
        <taxon>asterids</taxon>
        <taxon>lamiids</taxon>
        <taxon>Solanales</taxon>
        <taxon>Solanaceae</taxon>
        <taxon>Solanoideae</taxon>
        <taxon>Solaneae</taxon>
        <taxon>Solanum</taxon>
    </lineage>
</organism>
<keyword evidence="3" id="KW-1185">Reference proteome</keyword>
<feature type="region of interest" description="Disordered" evidence="1">
    <location>
        <begin position="78"/>
        <end position="97"/>
    </location>
</feature>
<evidence type="ECO:0000256" key="1">
    <source>
        <dbReference type="SAM" id="MobiDB-lite"/>
    </source>
</evidence>
<evidence type="ECO:0000313" key="2">
    <source>
        <dbReference type="EMBL" id="KAL3369759.1"/>
    </source>
</evidence>
<dbReference type="EMBL" id="JBJKTR010000004">
    <property type="protein sequence ID" value="KAL3369759.1"/>
    <property type="molecule type" value="Genomic_DNA"/>
</dbReference>
<name>A0ABD2UMP7_9SOLN</name>
<accession>A0ABD2UMP7</accession>